<dbReference type="GO" id="GO:0000062">
    <property type="term" value="F:fatty-acyl-CoA binding"/>
    <property type="evidence" value="ECO:0007669"/>
    <property type="project" value="InterPro"/>
</dbReference>
<evidence type="ECO:0000259" key="2">
    <source>
        <dbReference type="PROSITE" id="PS51228"/>
    </source>
</evidence>
<proteinExistence type="predicted"/>
<accession>A0A0F7JMI8</accession>
<dbReference type="PROSITE" id="PS00880">
    <property type="entry name" value="ACB_1"/>
    <property type="match status" value="1"/>
</dbReference>
<dbReference type="InterPro" id="IPR022408">
    <property type="entry name" value="Acyl-CoA-binding_prot_CS"/>
</dbReference>
<dbReference type="AlphaFoldDB" id="A0A0F7JMI8"/>
<dbReference type="Proteomes" id="UP000034024">
    <property type="component" value="Chromosome"/>
</dbReference>
<dbReference type="InterPro" id="IPR000582">
    <property type="entry name" value="Acyl-CoA-binding_protein"/>
</dbReference>
<evidence type="ECO:0000313" key="3">
    <source>
        <dbReference type="EMBL" id="AKH17546.1"/>
    </source>
</evidence>
<dbReference type="PROSITE" id="PS51228">
    <property type="entry name" value="ACB_2"/>
    <property type="match status" value="1"/>
</dbReference>
<dbReference type="PRINTS" id="PR00689">
    <property type="entry name" value="ACOABINDINGP"/>
</dbReference>
<dbReference type="OrthoDB" id="5625302at2"/>
<reference evidence="3 4" key="1">
    <citation type="submission" date="2015-01" db="EMBL/GenBank/DDBJ databases">
        <title>Deinococcus soli/N5/whole genome sequencing.</title>
        <authorList>
            <person name="Kim M.K."/>
            <person name="Srinivasan S."/>
            <person name="Lee J.-J."/>
        </authorList>
    </citation>
    <scope>NUCLEOTIDE SEQUENCE [LARGE SCALE GENOMIC DNA]</scope>
    <source>
        <strain evidence="3 4">N5</strain>
    </source>
</reference>
<sequence>MTTPFEQAQQDVQTLSRKPGNDTLLKLYALYKQGSAGDVSGKRPGGFDFVGGAKYDAWEALKGRTQDEAQAEYVALVQTLKAQD</sequence>
<keyword evidence="4" id="KW-1185">Reference proteome</keyword>
<dbReference type="RefSeq" id="WP_046844114.1">
    <property type="nucleotide sequence ID" value="NZ_CP011389.1"/>
</dbReference>
<dbReference type="KEGG" id="dch:SY84_11400"/>
<dbReference type="Gene3D" id="1.20.80.10">
    <property type="match status" value="1"/>
</dbReference>
<dbReference type="InterPro" id="IPR014352">
    <property type="entry name" value="FERM/acyl-CoA-bd_prot_sf"/>
</dbReference>
<dbReference type="PANTHER" id="PTHR23310">
    <property type="entry name" value="ACYL-COA-BINDING PROTEIN, ACBP"/>
    <property type="match status" value="1"/>
</dbReference>
<name>A0A0F7JMI8_9DEIO</name>
<gene>
    <name evidence="3" type="ORF">SY84_11400</name>
</gene>
<dbReference type="EMBL" id="CP011389">
    <property type="protein sequence ID" value="AKH17546.1"/>
    <property type="molecule type" value="Genomic_DNA"/>
</dbReference>
<dbReference type="Pfam" id="PF00887">
    <property type="entry name" value="ACBP"/>
    <property type="match status" value="1"/>
</dbReference>
<dbReference type="GO" id="GO:0006631">
    <property type="term" value="P:fatty acid metabolic process"/>
    <property type="evidence" value="ECO:0007669"/>
    <property type="project" value="TreeGrafter"/>
</dbReference>
<feature type="domain" description="ACB" evidence="2">
    <location>
        <begin position="1"/>
        <end position="84"/>
    </location>
</feature>
<keyword evidence="1" id="KW-0446">Lipid-binding</keyword>
<evidence type="ECO:0000256" key="1">
    <source>
        <dbReference type="ARBA" id="ARBA00023121"/>
    </source>
</evidence>
<dbReference type="SUPFAM" id="SSF47027">
    <property type="entry name" value="Acyl-CoA binding protein"/>
    <property type="match status" value="1"/>
</dbReference>
<evidence type="ECO:0000313" key="4">
    <source>
        <dbReference type="Proteomes" id="UP000034024"/>
    </source>
</evidence>
<protein>
    <submittedName>
        <fullName evidence="3">Acyl-CoA-binding protein</fullName>
    </submittedName>
</protein>
<dbReference type="InterPro" id="IPR035984">
    <property type="entry name" value="Acyl-CoA-binding_sf"/>
</dbReference>
<dbReference type="PANTHER" id="PTHR23310:SF62">
    <property type="entry name" value="ACYL-COA BINDING PROTEIN 1, ISOFORM A"/>
    <property type="match status" value="1"/>
</dbReference>
<dbReference type="PATRIC" id="fig|1309411.5.peg.2318"/>
<organism evidence="3 4">
    <name type="scientific">Deinococcus soli</name>
    <name type="common">ex Cha et al. 2016</name>
    <dbReference type="NCBI Taxonomy" id="1309411"/>
    <lineage>
        <taxon>Bacteria</taxon>
        <taxon>Thermotogati</taxon>
        <taxon>Deinococcota</taxon>
        <taxon>Deinococci</taxon>
        <taxon>Deinococcales</taxon>
        <taxon>Deinococcaceae</taxon>
        <taxon>Deinococcus</taxon>
    </lineage>
</organism>